<dbReference type="InterPro" id="IPR008266">
    <property type="entry name" value="Tyr_kinase_AS"/>
</dbReference>
<feature type="compositionally biased region" description="Acidic residues" evidence="1">
    <location>
        <begin position="355"/>
        <end position="364"/>
    </location>
</feature>
<feature type="compositionally biased region" description="Basic residues" evidence="1">
    <location>
        <begin position="246"/>
        <end position="257"/>
    </location>
</feature>
<reference evidence="2 3" key="1">
    <citation type="journal article" date="2019" name="Nat. Ecol. Evol.">
        <title>Megaphylogeny resolves global patterns of mushroom evolution.</title>
        <authorList>
            <person name="Varga T."/>
            <person name="Krizsan K."/>
            <person name="Foldi C."/>
            <person name="Dima B."/>
            <person name="Sanchez-Garcia M."/>
            <person name="Sanchez-Ramirez S."/>
            <person name="Szollosi G.J."/>
            <person name="Szarkandi J.G."/>
            <person name="Papp V."/>
            <person name="Albert L."/>
            <person name="Andreopoulos W."/>
            <person name="Angelini C."/>
            <person name="Antonin V."/>
            <person name="Barry K.W."/>
            <person name="Bougher N.L."/>
            <person name="Buchanan P."/>
            <person name="Buyck B."/>
            <person name="Bense V."/>
            <person name="Catcheside P."/>
            <person name="Chovatia M."/>
            <person name="Cooper J."/>
            <person name="Damon W."/>
            <person name="Desjardin D."/>
            <person name="Finy P."/>
            <person name="Geml J."/>
            <person name="Haridas S."/>
            <person name="Hughes K."/>
            <person name="Justo A."/>
            <person name="Karasinski D."/>
            <person name="Kautmanova I."/>
            <person name="Kiss B."/>
            <person name="Kocsube S."/>
            <person name="Kotiranta H."/>
            <person name="LaButti K.M."/>
            <person name="Lechner B.E."/>
            <person name="Liimatainen K."/>
            <person name="Lipzen A."/>
            <person name="Lukacs Z."/>
            <person name="Mihaltcheva S."/>
            <person name="Morgado L.N."/>
            <person name="Niskanen T."/>
            <person name="Noordeloos M.E."/>
            <person name="Ohm R.A."/>
            <person name="Ortiz-Santana B."/>
            <person name="Ovrebo C."/>
            <person name="Racz N."/>
            <person name="Riley R."/>
            <person name="Savchenko A."/>
            <person name="Shiryaev A."/>
            <person name="Soop K."/>
            <person name="Spirin V."/>
            <person name="Szebenyi C."/>
            <person name="Tomsovsky M."/>
            <person name="Tulloss R.E."/>
            <person name="Uehling J."/>
            <person name="Grigoriev I.V."/>
            <person name="Vagvolgyi C."/>
            <person name="Papp T."/>
            <person name="Martin F.M."/>
            <person name="Miettinen O."/>
            <person name="Hibbett D.S."/>
            <person name="Nagy L.G."/>
        </authorList>
    </citation>
    <scope>NUCLEOTIDE SEQUENCE [LARGE SCALE GENOMIC DNA]</scope>
    <source>
        <strain evidence="2 3">CBS 309.79</strain>
    </source>
</reference>
<dbReference type="Proteomes" id="UP000305067">
    <property type="component" value="Unassembled WGS sequence"/>
</dbReference>
<feature type="compositionally biased region" description="Low complexity" evidence="1">
    <location>
        <begin position="44"/>
        <end position="53"/>
    </location>
</feature>
<evidence type="ECO:0000256" key="1">
    <source>
        <dbReference type="SAM" id="MobiDB-lite"/>
    </source>
</evidence>
<name>A0A5C3Q5W9_9AGAR</name>
<feature type="region of interest" description="Disordered" evidence="1">
    <location>
        <begin position="245"/>
        <end position="291"/>
    </location>
</feature>
<accession>A0A5C3Q5W9</accession>
<keyword evidence="3" id="KW-1185">Reference proteome</keyword>
<feature type="compositionally biased region" description="Pro residues" evidence="1">
    <location>
        <begin position="34"/>
        <end position="43"/>
    </location>
</feature>
<dbReference type="GO" id="GO:0004672">
    <property type="term" value="F:protein kinase activity"/>
    <property type="evidence" value="ECO:0007669"/>
    <property type="project" value="InterPro"/>
</dbReference>
<feature type="region of interest" description="Disordered" evidence="1">
    <location>
        <begin position="311"/>
        <end position="365"/>
    </location>
</feature>
<feature type="compositionally biased region" description="Low complexity" evidence="1">
    <location>
        <begin position="266"/>
        <end position="291"/>
    </location>
</feature>
<proteinExistence type="predicted"/>
<dbReference type="AlphaFoldDB" id="A0A5C3Q5W9"/>
<organism evidence="2 3">
    <name type="scientific">Pterulicium gracile</name>
    <dbReference type="NCBI Taxonomy" id="1884261"/>
    <lineage>
        <taxon>Eukaryota</taxon>
        <taxon>Fungi</taxon>
        <taxon>Dikarya</taxon>
        <taxon>Basidiomycota</taxon>
        <taxon>Agaricomycotina</taxon>
        <taxon>Agaricomycetes</taxon>
        <taxon>Agaricomycetidae</taxon>
        <taxon>Agaricales</taxon>
        <taxon>Pleurotineae</taxon>
        <taxon>Pterulaceae</taxon>
        <taxon>Pterulicium</taxon>
    </lineage>
</organism>
<dbReference type="OrthoDB" id="2523749at2759"/>
<gene>
    <name evidence="2" type="ORF">BDV98DRAFT_268139</name>
</gene>
<dbReference type="STRING" id="1884261.A0A5C3Q5W9"/>
<protein>
    <submittedName>
        <fullName evidence="2">Uncharacterized protein</fullName>
    </submittedName>
</protein>
<feature type="region of interest" description="Disordered" evidence="1">
    <location>
        <begin position="411"/>
        <end position="486"/>
    </location>
</feature>
<evidence type="ECO:0000313" key="2">
    <source>
        <dbReference type="EMBL" id="TFK97221.1"/>
    </source>
</evidence>
<feature type="compositionally biased region" description="Basic and acidic residues" evidence="1">
    <location>
        <begin position="419"/>
        <end position="455"/>
    </location>
</feature>
<evidence type="ECO:0000313" key="3">
    <source>
        <dbReference type="Proteomes" id="UP000305067"/>
    </source>
</evidence>
<feature type="region of interest" description="Disordered" evidence="1">
    <location>
        <begin position="31"/>
        <end position="53"/>
    </location>
</feature>
<feature type="compositionally biased region" description="Acidic residues" evidence="1">
    <location>
        <begin position="466"/>
        <end position="480"/>
    </location>
</feature>
<dbReference type="PROSITE" id="PS00109">
    <property type="entry name" value="PROTEIN_KINASE_TYR"/>
    <property type="match status" value="1"/>
</dbReference>
<dbReference type="EMBL" id="ML178849">
    <property type="protein sequence ID" value="TFK97221.1"/>
    <property type="molecule type" value="Genomic_DNA"/>
</dbReference>
<sequence>MPSPQLLVKFPSSKQWPGWHFSEYLLTNIDLGSPPTPNQPSPPATTSSSSTTNKLTTITINPHTSADYLADASVFTGIGTAPPLSAGPERTFAMKFAFRQDLIASLASEASIYVNHLHSLQGTVLPKFYGLFLGSPVMPRGKSVTAGFGLGMFSGDDDDSCGGGKAAGGKREGRYVEEDEEEEDKGVAACLVLEWWGKPVNRPFHVLPKETRFLIIDQLAALHRAGLYHGDFAERNVLMLTTTRAKPVKKSSRRKSKVLPAPPPIHASSSPSSSSHSPKQPEKSNSADSNSSESSCASSFFNLSVSECSSVTDVEEQEHRKNVEKTPQPPSSPKSSSTHPLPPSASDADHPEPDSSSENDEPEFTLETITEIRLIDFDIVLKHDFPCLACDVEKGRDFRVPFVPGELVDANALEEVEREGDGDKGEDTGDKGEDTGNKDENIGEKASVRGTEGGKRVHWGTMGYYSDEEEDGEDEEEDEEARAGREFGCQQMYDVCKHVMRVWG</sequence>